<organism evidence="1">
    <name type="scientific">Arundo donax</name>
    <name type="common">Giant reed</name>
    <name type="synonym">Donax arundinaceus</name>
    <dbReference type="NCBI Taxonomy" id="35708"/>
    <lineage>
        <taxon>Eukaryota</taxon>
        <taxon>Viridiplantae</taxon>
        <taxon>Streptophyta</taxon>
        <taxon>Embryophyta</taxon>
        <taxon>Tracheophyta</taxon>
        <taxon>Spermatophyta</taxon>
        <taxon>Magnoliopsida</taxon>
        <taxon>Liliopsida</taxon>
        <taxon>Poales</taxon>
        <taxon>Poaceae</taxon>
        <taxon>PACMAD clade</taxon>
        <taxon>Arundinoideae</taxon>
        <taxon>Arundineae</taxon>
        <taxon>Arundo</taxon>
    </lineage>
</organism>
<sequence length="77" mass="9321">MHWHHNLHWLRALNRTQAIQELQKVARPGEDLRIWISILILTQIIQQSINLEKMLLLHTILIMHMKHLLIQIHMIQI</sequence>
<reference evidence="1" key="1">
    <citation type="submission" date="2014-09" db="EMBL/GenBank/DDBJ databases">
        <authorList>
            <person name="Magalhaes I.L.F."/>
            <person name="Oliveira U."/>
            <person name="Santos F.R."/>
            <person name="Vidigal T.H.D.A."/>
            <person name="Brescovit A.D."/>
            <person name="Santos A.J."/>
        </authorList>
    </citation>
    <scope>NUCLEOTIDE SEQUENCE</scope>
    <source>
        <tissue evidence="1">Shoot tissue taken approximately 20 cm above the soil surface</tissue>
    </source>
</reference>
<dbReference type="AlphaFoldDB" id="A0A0A9G6G4"/>
<evidence type="ECO:0000313" key="1">
    <source>
        <dbReference type="EMBL" id="JAE20650.1"/>
    </source>
</evidence>
<protein>
    <submittedName>
        <fullName evidence="1">Mov34/MPN/PAD-1 family protein</fullName>
    </submittedName>
</protein>
<name>A0A0A9G6G4_ARUDO</name>
<proteinExistence type="predicted"/>
<dbReference type="EMBL" id="GBRH01177246">
    <property type="protein sequence ID" value="JAE20650.1"/>
    <property type="molecule type" value="Transcribed_RNA"/>
</dbReference>
<reference evidence="1" key="2">
    <citation type="journal article" date="2015" name="Data Brief">
        <title>Shoot transcriptome of the giant reed, Arundo donax.</title>
        <authorList>
            <person name="Barrero R.A."/>
            <person name="Guerrero F.D."/>
            <person name="Moolhuijzen P."/>
            <person name="Goolsby J.A."/>
            <person name="Tidwell J."/>
            <person name="Bellgard S.E."/>
            <person name="Bellgard M.I."/>
        </authorList>
    </citation>
    <scope>NUCLEOTIDE SEQUENCE</scope>
    <source>
        <tissue evidence="1">Shoot tissue taken approximately 20 cm above the soil surface</tissue>
    </source>
</reference>
<accession>A0A0A9G6G4</accession>